<proteinExistence type="predicted"/>
<dbReference type="KEGG" id="cchl:FPL14_09020"/>
<gene>
    <name evidence="1" type="ORF">FPL14_09020</name>
</gene>
<dbReference type="EMBL" id="CP041969">
    <property type="protein sequence ID" value="QMV41318.1"/>
    <property type="molecule type" value="Genomic_DNA"/>
</dbReference>
<organism evidence="1 2">
    <name type="scientific">Cohnella cholangitidis</name>
    <dbReference type="NCBI Taxonomy" id="2598458"/>
    <lineage>
        <taxon>Bacteria</taxon>
        <taxon>Bacillati</taxon>
        <taxon>Bacillota</taxon>
        <taxon>Bacilli</taxon>
        <taxon>Bacillales</taxon>
        <taxon>Paenibacillaceae</taxon>
        <taxon>Cohnella</taxon>
    </lineage>
</organism>
<name>A0A7G5BWI4_9BACL</name>
<dbReference type="RefSeq" id="WP_182302676.1">
    <property type="nucleotide sequence ID" value="NZ_CP041969.1"/>
</dbReference>
<evidence type="ECO:0000313" key="2">
    <source>
        <dbReference type="Proteomes" id="UP000515679"/>
    </source>
</evidence>
<protein>
    <submittedName>
        <fullName evidence="1">Uncharacterized protein</fullName>
    </submittedName>
</protein>
<reference evidence="1 2" key="1">
    <citation type="submission" date="2019-07" db="EMBL/GenBank/DDBJ databases">
        <authorList>
            <person name="Kim J.K."/>
            <person name="Cheong H.-M."/>
            <person name="Choi Y."/>
            <person name="Hwang K.J."/>
            <person name="Lee S."/>
            <person name="Choi C."/>
        </authorList>
    </citation>
    <scope>NUCLEOTIDE SEQUENCE [LARGE SCALE GENOMIC DNA]</scope>
    <source>
        <strain evidence="1 2">KS 22</strain>
    </source>
</reference>
<sequence length="82" mass="9470">MKDIIPNFDIEIIGYQYLRRGCDKSGWSTGTDIFYRCANCGGFMRAAKDDFQCDCKAMTLDYGYGRFGSRYGDNNILVYKKF</sequence>
<dbReference type="AlphaFoldDB" id="A0A7G5BWI4"/>
<dbReference type="Proteomes" id="UP000515679">
    <property type="component" value="Chromosome"/>
</dbReference>
<accession>A0A7G5BWI4</accession>
<keyword evidence="2" id="KW-1185">Reference proteome</keyword>
<evidence type="ECO:0000313" key="1">
    <source>
        <dbReference type="EMBL" id="QMV41318.1"/>
    </source>
</evidence>